<dbReference type="CDD" id="cd08255">
    <property type="entry name" value="2-desacetyl-2-hydroxyethyl_bacteriochlorophyllide_like"/>
    <property type="match status" value="1"/>
</dbReference>
<name>A0ABW3X0G5_9HYPH</name>
<keyword evidence="4" id="KW-1185">Reference proteome</keyword>
<dbReference type="EMBL" id="JBHTND010000021">
    <property type="protein sequence ID" value="MFD1302976.1"/>
    <property type="molecule type" value="Genomic_DNA"/>
</dbReference>
<keyword evidence="1" id="KW-0560">Oxidoreductase</keyword>
<reference evidence="4" key="1">
    <citation type="journal article" date="2019" name="Int. J. Syst. Evol. Microbiol.">
        <title>The Global Catalogue of Microorganisms (GCM) 10K type strain sequencing project: providing services to taxonomists for standard genome sequencing and annotation.</title>
        <authorList>
            <consortium name="The Broad Institute Genomics Platform"/>
            <consortium name="The Broad Institute Genome Sequencing Center for Infectious Disease"/>
            <person name="Wu L."/>
            <person name="Ma J."/>
        </authorList>
    </citation>
    <scope>NUCLEOTIDE SEQUENCE [LARGE SCALE GENOMIC DNA]</scope>
    <source>
        <strain evidence="4">CCUG 56108</strain>
    </source>
</reference>
<dbReference type="SUPFAM" id="SSF50129">
    <property type="entry name" value="GroES-like"/>
    <property type="match status" value="1"/>
</dbReference>
<dbReference type="PANTHER" id="PTHR43189">
    <property type="entry name" value="ZINC-TYPE ALCOHOL DEHYDROGENASE-LIKE PROTEIN C1198.01-RELATED"/>
    <property type="match status" value="1"/>
</dbReference>
<sequence>MNALAVLLRQPENLSLTELPIDAPGVADAVVETIWSGISTGTERLLWSGRMPPFPGMGYPLVPGYESVGEVVEAGPASGLAVGQRVFVPGARCFGPVRGLFGGAASRLVSEGSRLVPIDADLREHGILIALAATAYHALSPTASGRTLIVGHGVLGRLLARLTRIAGGEPVVWETNAVRSTGAHGYAVMHPESDERRDYASITDVSGDAAILDTLIGRLAPDGEIVLAGFYEAPLSFAFPPAFLREARIRVAAQWRPEDLAAVLTLIEGGRLSLDGLITHREPAAHAPSAYRTAFGEPECLKMILDWRAAS</sequence>
<dbReference type="InterPro" id="IPR013154">
    <property type="entry name" value="ADH-like_N"/>
</dbReference>
<dbReference type="PANTHER" id="PTHR43189:SF1">
    <property type="entry name" value="ZINC-TYPE ALCOHOL DEHYDROGENASE-LIKE PROTEIN C1198.01"/>
    <property type="match status" value="1"/>
</dbReference>
<comment type="caution">
    <text evidence="3">The sequence shown here is derived from an EMBL/GenBank/DDBJ whole genome shotgun (WGS) entry which is preliminary data.</text>
</comment>
<dbReference type="SUPFAM" id="SSF51735">
    <property type="entry name" value="NAD(P)-binding Rossmann-fold domains"/>
    <property type="match status" value="1"/>
</dbReference>
<dbReference type="Gene3D" id="3.90.180.10">
    <property type="entry name" value="Medium-chain alcohol dehydrogenases, catalytic domain"/>
    <property type="match status" value="2"/>
</dbReference>
<proteinExistence type="predicted"/>
<dbReference type="InterPro" id="IPR011032">
    <property type="entry name" value="GroES-like_sf"/>
</dbReference>
<accession>A0ABW3X0G5</accession>
<dbReference type="InterPro" id="IPR005903">
    <property type="entry name" value="BchC"/>
</dbReference>
<evidence type="ECO:0000313" key="4">
    <source>
        <dbReference type="Proteomes" id="UP001597176"/>
    </source>
</evidence>
<dbReference type="Gene3D" id="3.40.50.720">
    <property type="entry name" value="NAD(P)-binding Rossmann-like Domain"/>
    <property type="match status" value="1"/>
</dbReference>
<organism evidence="3 4">
    <name type="scientific">Methylobacterium marchantiae</name>
    <dbReference type="NCBI Taxonomy" id="600331"/>
    <lineage>
        <taxon>Bacteria</taxon>
        <taxon>Pseudomonadati</taxon>
        <taxon>Pseudomonadota</taxon>
        <taxon>Alphaproteobacteria</taxon>
        <taxon>Hyphomicrobiales</taxon>
        <taxon>Methylobacteriaceae</taxon>
        <taxon>Methylobacterium</taxon>
    </lineage>
</organism>
<dbReference type="RefSeq" id="WP_238205717.1">
    <property type="nucleotide sequence ID" value="NZ_JBHTND010000021.1"/>
</dbReference>
<evidence type="ECO:0000256" key="1">
    <source>
        <dbReference type="ARBA" id="ARBA00023002"/>
    </source>
</evidence>
<gene>
    <name evidence="3" type="primary">bchC</name>
    <name evidence="3" type="ORF">ACFQ4G_15490</name>
</gene>
<dbReference type="Proteomes" id="UP001597176">
    <property type="component" value="Unassembled WGS sequence"/>
</dbReference>
<dbReference type="InterPro" id="IPR036291">
    <property type="entry name" value="NAD(P)-bd_dom_sf"/>
</dbReference>
<dbReference type="Pfam" id="PF08240">
    <property type="entry name" value="ADH_N"/>
    <property type="match status" value="1"/>
</dbReference>
<evidence type="ECO:0000313" key="3">
    <source>
        <dbReference type="EMBL" id="MFD1302976.1"/>
    </source>
</evidence>
<protein>
    <submittedName>
        <fullName evidence="3">Chlorophyll synthesis pathway protein BchC</fullName>
    </submittedName>
</protein>
<dbReference type="NCBIfam" id="TIGR01202">
    <property type="entry name" value="bchC"/>
    <property type="match status" value="1"/>
</dbReference>
<evidence type="ECO:0000259" key="2">
    <source>
        <dbReference type="Pfam" id="PF08240"/>
    </source>
</evidence>
<feature type="domain" description="Alcohol dehydrogenase-like N-terminal" evidence="2">
    <location>
        <begin position="29"/>
        <end position="113"/>
    </location>
</feature>